<evidence type="ECO:0000256" key="3">
    <source>
        <dbReference type="SAM" id="SignalP"/>
    </source>
</evidence>
<evidence type="ECO:0000259" key="4">
    <source>
        <dbReference type="Pfam" id="PF02275"/>
    </source>
</evidence>
<reference evidence="5 6" key="1">
    <citation type="submission" date="2015-11" db="EMBL/GenBank/DDBJ databases">
        <title>Genomic analysis of 38 Legionella species identifies large and diverse effector repertoires.</title>
        <authorList>
            <person name="Burstein D."/>
            <person name="Amaro F."/>
            <person name="Zusman T."/>
            <person name="Lifshitz Z."/>
            <person name="Cohen O."/>
            <person name="Gilbert J.A."/>
            <person name="Pupko T."/>
            <person name="Shuman H.A."/>
            <person name="Segal G."/>
        </authorList>
    </citation>
    <scope>NUCLEOTIDE SEQUENCE [LARGE SCALE GENOMIC DNA]</scope>
    <source>
        <strain evidence="5 6">Bercovier 4</strain>
    </source>
</reference>
<comment type="similarity">
    <text evidence="1">Belongs to the peptidase C59 family.</text>
</comment>
<accession>A0A0W0VHU4</accession>
<name>A0A0W0VHU4_9GAMM</name>
<dbReference type="SUPFAM" id="SSF56235">
    <property type="entry name" value="N-terminal nucleophile aminohydrolases (Ntn hydrolases)"/>
    <property type="match status" value="1"/>
</dbReference>
<dbReference type="PROSITE" id="PS51257">
    <property type="entry name" value="PROKAR_LIPOPROTEIN"/>
    <property type="match status" value="1"/>
</dbReference>
<dbReference type="PATRIC" id="fig|454.4.peg.2154"/>
<dbReference type="InterPro" id="IPR052193">
    <property type="entry name" value="Peptidase_C59"/>
</dbReference>
<comment type="caution">
    <text evidence="5">The sequence shown here is derived from an EMBL/GenBank/DDBJ whole genome shotgun (WGS) entry which is preliminary data.</text>
</comment>
<keyword evidence="3" id="KW-0732">Signal</keyword>
<dbReference type="RefSeq" id="WP_058502299.1">
    <property type="nucleotide sequence ID" value="NZ_CAAAJA010000079.1"/>
</dbReference>
<dbReference type="Pfam" id="PF02275">
    <property type="entry name" value="CBAH"/>
    <property type="match status" value="1"/>
</dbReference>
<proteinExistence type="inferred from homology"/>
<dbReference type="PANTHER" id="PTHR35527">
    <property type="entry name" value="CHOLOYLGLYCINE HYDROLASE"/>
    <property type="match status" value="1"/>
</dbReference>
<dbReference type="EMBL" id="LNYH01000112">
    <property type="protein sequence ID" value="KTD19414.1"/>
    <property type="molecule type" value="Genomic_DNA"/>
</dbReference>
<dbReference type="Gene3D" id="3.60.60.10">
    <property type="entry name" value="Penicillin V Acylase, Chain A"/>
    <property type="match status" value="1"/>
</dbReference>
<dbReference type="PANTHER" id="PTHR35527:SF2">
    <property type="entry name" value="HYDROLASE"/>
    <property type="match status" value="1"/>
</dbReference>
<keyword evidence="6" id="KW-1185">Reference proteome</keyword>
<dbReference type="CDD" id="cd00542">
    <property type="entry name" value="Ntn_PVA"/>
    <property type="match status" value="1"/>
</dbReference>
<sequence length="380" mass="41090">MKRTLMTQMLRLLLILASTIVSTITQACTGLQLKAGDDSFINGRTVEFASPIPLSGLVIPRNYAFNGTLPDGTKGLAYKAQFAVIGANAFGEAAILDGLNEKGLASAAFYFPNYATYTEVTPKNKNIALSPTEFPNWILTQFTTVDEVKQNINSVVIVPTSPAGWGLVPPFHYVVYDKTGKSIVIEPINGKLVVNDNPIGVITNSPTFDWHLTNLSNYLNLSPMNAPSKVIDGYKLNSFGQGSGLHGLPGDFSPPSRFVRAAIFSATATPVSNAAKAVYEAFHLLNQFDIPPGAVGSKTNEKVTFDLTLATTVKDPQNINYYFRTYNDQNIKMIALSAFDLNDKELKSIPMTGMQPVKDVSATAQSGLIDAHPQRSEEGS</sequence>
<dbReference type="InterPro" id="IPR029132">
    <property type="entry name" value="CBAH/NAAA_C"/>
</dbReference>
<protein>
    <submittedName>
        <fullName evidence="5">Choloylglycine hydrolase</fullName>
        <ecNumber evidence="5">3.5.1.24</ecNumber>
    </submittedName>
</protein>
<organism evidence="5 6">
    <name type="scientific">Legionella israelensis</name>
    <dbReference type="NCBI Taxonomy" id="454"/>
    <lineage>
        <taxon>Bacteria</taxon>
        <taxon>Pseudomonadati</taxon>
        <taxon>Pseudomonadota</taxon>
        <taxon>Gammaproteobacteria</taxon>
        <taxon>Legionellales</taxon>
        <taxon>Legionellaceae</taxon>
        <taxon>Legionella</taxon>
    </lineage>
</organism>
<dbReference type="InterPro" id="IPR029055">
    <property type="entry name" value="Ntn_hydrolases_N"/>
</dbReference>
<dbReference type="GO" id="GO:0045302">
    <property type="term" value="F:choloylglycine hydrolase activity"/>
    <property type="evidence" value="ECO:0007669"/>
    <property type="project" value="UniProtKB-EC"/>
</dbReference>
<evidence type="ECO:0000313" key="6">
    <source>
        <dbReference type="Proteomes" id="UP000054761"/>
    </source>
</evidence>
<dbReference type="EC" id="3.5.1.24" evidence="5"/>
<feature type="domain" description="Choloylglycine hydrolase/NAAA C-terminal" evidence="4">
    <location>
        <begin position="28"/>
        <end position="347"/>
    </location>
</feature>
<feature type="chain" id="PRO_5006914807" evidence="3">
    <location>
        <begin position="28"/>
        <end position="380"/>
    </location>
</feature>
<gene>
    <name evidence="5" type="ORF">Lisr_1976</name>
</gene>
<keyword evidence="2 5" id="KW-0378">Hydrolase</keyword>
<dbReference type="AlphaFoldDB" id="A0A0W0VHU4"/>
<evidence type="ECO:0000256" key="2">
    <source>
        <dbReference type="ARBA" id="ARBA00022801"/>
    </source>
</evidence>
<dbReference type="Proteomes" id="UP000054761">
    <property type="component" value="Unassembled WGS sequence"/>
</dbReference>
<feature type="signal peptide" evidence="3">
    <location>
        <begin position="1"/>
        <end position="27"/>
    </location>
</feature>
<evidence type="ECO:0000313" key="5">
    <source>
        <dbReference type="EMBL" id="KTD19414.1"/>
    </source>
</evidence>
<dbReference type="STRING" id="454.Lisr_1976"/>
<evidence type="ECO:0000256" key="1">
    <source>
        <dbReference type="ARBA" id="ARBA00006625"/>
    </source>
</evidence>